<feature type="compositionally biased region" description="Basic and acidic residues" evidence="1">
    <location>
        <begin position="172"/>
        <end position="181"/>
    </location>
</feature>
<keyword evidence="4" id="KW-1185">Reference proteome</keyword>
<feature type="compositionally biased region" description="Basic and acidic residues" evidence="1">
    <location>
        <begin position="210"/>
        <end position="225"/>
    </location>
</feature>
<sequence length="653" mass="71985">MEDDVKEETAKPKEVKFTGMAGWIKKSSGKFLGTYKDRYIQLERTEVVVYENEDLKICVERVDLENYDKCHELRSTFKKKNRLVLIRAPNCGNKVHDVKLQAQNPEEKEAWIKAISDGINRAKNKIFDEVKVDESCSLQHATRDRPKGNRGRRPPTRIHMKEIANISSDGVLRLDLEDDSNRPNGTHHVNAENTQKETMKPPMPPTGGSNKEETDNGEPVPEKKVLKPPMPPSQQTKPAVNVEQETQQEEPPESQTDIGMAQTSIGSQDDLSSNAPEKEMKPPTPPSKDKKPVAVGMQEAHGLPDKGPDEGCKEEAEENKEGENILVTREQEVVETEGDPKPSVVELDSTEGSSEAKMLKPEVEENQPICKSKETLTSSPEPAETQSVQEPVKKNTGPPAPPKKKPIKFPITQQANEQPKIAKKDSVDSIETLNEATLEAQPEEPCTVGMSSPAEEREKEEGKSIDSGQHSLEESENNDPATVSGGDMSEDEIESPTAQKPDNSQDLFSSTTIMHTSTSDLCSELDTSSVPKPAVLSTRPPILLKPSSKPKSASMGNLLTESLEDNVKNLPDASVEGDVKHLQFEVDLALEKTGELLDAISSKQDDGEAKAPPPEELLAVAMEKLRKADQFLKEAESLKESKCPGKSKKRISW</sequence>
<dbReference type="SUPFAM" id="SSF50729">
    <property type="entry name" value="PH domain-like"/>
    <property type="match status" value="1"/>
</dbReference>
<dbReference type="Ensembl" id="ENSDCDT00010060218.1">
    <property type="protein sequence ID" value="ENSDCDP00010049807.1"/>
    <property type="gene ID" value="ENSDCDG00010029705.1"/>
</dbReference>
<evidence type="ECO:0000259" key="2">
    <source>
        <dbReference type="PROSITE" id="PS50003"/>
    </source>
</evidence>
<reference evidence="3" key="2">
    <citation type="submission" date="2025-08" db="UniProtKB">
        <authorList>
            <consortium name="Ensembl"/>
        </authorList>
    </citation>
    <scope>IDENTIFICATION</scope>
</reference>
<dbReference type="Proteomes" id="UP000694580">
    <property type="component" value="Chromosome 16"/>
</dbReference>
<feature type="compositionally biased region" description="Basic and acidic residues" evidence="1">
    <location>
        <begin position="302"/>
        <end position="323"/>
    </location>
</feature>
<dbReference type="InterPro" id="IPR043448">
    <property type="entry name" value="PKHO1/2"/>
</dbReference>
<feature type="compositionally biased region" description="Basic residues" evidence="1">
    <location>
        <begin position="148"/>
        <end position="158"/>
    </location>
</feature>
<evidence type="ECO:0000256" key="1">
    <source>
        <dbReference type="SAM" id="MobiDB-lite"/>
    </source>
</evidence>
<dbReference type="GO" id="GO:0071888">
    <property type="term" value="P:macrophage apoptotic process"/>
    <property type="evidence" value="ECO:0007669"/>
    <property type="project" value="TreeGrafter"/>
</dbReference>
<feature type="compositionally biased region" description="Low complexity" evidence="1">
    <location>
        <begin position="540"/>
        <end position="554"/>
    </location>
</feature>
<evidence type="ECO:0000313" key="4">
    <source>
        <dbReference type="Proteomes" id="UP000694580"/>
    </source>
</evidence>
<accession>A0AAY4DWD4</accession>
<organism evidence="3 4">
    <name type="scientific">Denticeps clupeoides</name>
    <name type="common">denticle herring</name>
    <dbReference type="NCBI Taxonomy" id="299321"/>
    <lineage>
        <taxon>Eukaryota</taxon>
        <taxon>Metazoa</taxon>
        <taxon>Chordata</taxon>
        <taxon>Craniata</taxon>
        <taxon>Vertebrata</taxon>
        <taxon>Euteleostomi</taxon>
        <taxon>Actinopterygii</taxon>
        <taxon>Neopterygii</taxon>
        <taxon>Teleostei</taxon>
        <taxon>Clupei</taxon>
        <taxon>Clupeiformes</taxon>
        <taxon>Denticipitoidei</taxon>
        <taxon>Denticipitidae</taxon>
        <taxon>Denticeps</taxon>
    </lineage>
</organism>
<dbReference type="PANTHER" id="PTHR15871">
    <property type="entry name" value="PH DOMAIN-CONTAINING PROTEIN"/>
    <property type="match status" value="1"/>
</dbReference>
<proteinExistence type="predicted"/>
<dbReference type="PANTHER" id="PTHR15871:SF2">
    <property type="entry name" value="PLECKSTRIN HOMOLOGY DOMAIN-CONTAINING FAMILY O MEMBER 2"/>
    <property type="match status" value="1"/>
</dbReference>
<dbReference type="InterPro" id="IPR001849">
    <property type="entry name" value="PH_domain"/>
</dbReference>
<feature type="compositionally biased region" description="Polar residues" evidence="1">
    <location>
        <begin position="496"/>
        <end position="530"/>
    </location>
</feature>
<dbReference type="PROSITE" id="PS50003">
    <property type="entry name" value="PH_DOMAIN"/>
    <property type="match status" value="1"/>
</dbReference>
<feature type="compositionally biased region" description="Basic and acidic residues" evidence="1">
    <location>
        <begin position="454"/>
        <end position="464"/>
    </location>
</feature>
<reference evidence="3 4" key="1">
    <citation type="submission" date="2020-06" db="EMBL/GenBank/DDBJ databases">
        <authorList>
            <consortium name="Wellcome Sanger Institute Data Sharing"/>
        </authorList>
    </citation>
    <scope>NUCLEOTIDE SEQUENCE [LARGE SCALE GENOMIC DNA]</scope>
</reference>
<dbReference type="RefSeq" id="XP_028812435.1">
    <property type="nucleotide sequence ID" value="XM_028956602.1"/>
</dbReference>
<dbReference type="GeneTree" id="ENSGT00530000063760"/>
<dbReference type="SMART" id="SM00233">
    <property type="entry name" value="PH"/>
    <property type="match status" value="1"/>
</dbReference>
<dbReference type="AlphaFoldDB" id="A0AAY4DWD4"/>
<reference evidence="3" key="3">
    <citation type="submission" date="2025-09" db="UniProtKB">
        <authorList>
            <consortium name="Ensembl"/>
        </authorList>
    </citation>
    <scope>IDENTIFICATION</scope>
</reference>
<feature type="region of interest" description="Disordered" evidence="1">
    <location>
        <begin position="138"/>
        <end position="556"/>
    </location>
</feature>
<dbReference type="CTD" id="80301"/>
<dbReference type="InterPro" id="IPR011993">
    <property type="entry name" value="PH-like_dom_sf"/>
</dbReference>
<gene>
    <name evidence="3" type="primary">plekho2</name>
</gene>
<dbReference type="Gene3D" id="2.30.29.30">
    <property type="entry name" value="Pleckstrin-homology domain (PH domain)/Phosphotyrosine-binding domain (PTB)"/>
    <property type="match status" value="1"/>
</dbReference>
<feature type="compositionally biased region" description="Polar residues" evidence="1">
    <location>
        <begin position="261"/>
        <end position="275"/>
    </location>
</feature>
<feature type="domain" description="PH" evidence="2">
    <location>
        <begin position="17"/>
        <end position="120"/>
    </location>
</feature>
<name>A0AAY4DWD4_9TELE</name>
<protein>
    <recommendedName>
        <fullName evidence="2">PH domain-containing protein</fullName>
    </recommendedName>
</protein>
<dbReference type="GeneID" id="114766011"/>
<dbReference type="Pfam" id="PF00169">
    <property type="entry name" value="PH"/>
    <property type="match status" value="1"/>
</dbReference>
<feature type="compositionally biased region" description="Basic and acidic residues" evidence="1">
    <location>
        <begin position="276"/>
        <end position="292"/>
    </location>
</feature>
<dbReference type="RefSeq" id="XP_028812434.1">
    <property type="nucleotide sequence ID" value="XM_028956601.1"/>
</dbReference>
<evidence type="ECO:0000313" key="3">
    <source>
        <dbReference type="Ensembl" id="ENSDCDP00010049807.1"/>
    </source>
</evidence>
<feature type="compositionally biased region" description="Polar residues" evidence="1">
    <location>
        <begin position="375"/>
        <end position="389"/>
    </location>
</feature>